<name>A0A813JGV5_POLGL</name>
<organism evidence="1 2">
    <name type="scientific">Polarella glacialis</name>
    <name type="common">Dinoflagellate</name>
    <dbReference type="NCBI Taxonomy" id="89957"/>
    <lineage>
        <taxon>Eukaryota</taxon>
        <taxon>Sar</taxon>
        <taxon>Alveolata</taxon>
        <taxon>Dinophyceae</taxon>
        <taxon>Suessiales</taxon>
        <taxon>Suessiaceae</taxon>
        <taxon>Polarella</taxon>
    </lineage>
</organism>
<dbReference type="PANTHER" id="PTHR37563">
    <property type="entry name" value="PHYTANOYL-COA DIOXYGENASE FAMILY PROTEIN (AFU_ORTHOLOGUE AFUA_2G03330)"/>
    <property type="match status" value="1"/>
</dbReference>
<dbReference type="Gene3D" id="2.60.120.620">
    <property type="entry name" value="q2cbj1_9rhob like domain"/>
    <property type="match status" value="1"/>
</dbReference>
<dbReference type="EMBL" id="CAJNNW010024903">
    <property type="protein sequence ID" value="CAE8674768.1"/>
    <property type="molecule type" value="Genomic_DNA"/>
</dbReference>
<dbReference type="Pfam" id="PF05721">
    <property type="entry name" value="PhyH"/>
    <property type="match status" value="1"/>
</dbReference>
<dbReference type="InterPro" id="IPR008775">
    <property type="entry name" value="Phytyl_CoA_dOase-like"/>
</dbReference>
<dbReference type="InterPro" id="IPR051961">
    <property type="entry name" value="Fungal_Metabolite_Diox"/>
</dbReference>
<proteinExistence type="predicted"/>
<dbReference type="Proteomes" id="UP000626109">
    <property type="component" value="Unassembled WGS sequence"/>
</dbReference>
<comment type="caution">
    <text evidence="1">The sequence shown here is derived from an EMBL/GenBank/DDBJ whole genome shotgun (WGS) entry which is preliminary data.</text>
</comment>
<evidence type="ECO:0008006" key="3">
    <source>
        <dbReference type="Google" id="ProtNLM"/>
    </source>
</evidence>
<accession>A0A813JGV5</accession>
<dbReference type="SUPFAM" id="SSF51197">
    <property type="entry name" value="Clavaminate synthase-like"/>
    <property type="match status" value="1"/>
</dbReference>
<evidence type="ECO:0000313" key="1">
    <source>
        <dbReference type="EMBL" id="CAE8674768.1"/>
    </source>
</evidence>
<evidence type="ECO:0000313" key="2">
    <source>
        <dbReference type="Proteomes" id="UP000626109"/>
    </source>
</evidence>
<dbReference type="AlphaFoldDB" id="A0A813JGV5"/>
<protein>
    <recommendedName>
        <fullName evidence="3">Phytanoyl-CoA dioxygenase</fullName>
    </recommendedName>
</protein>
<sequence length="265" mass="30232">MAAELPRTLDNFTTLAAQLDENPREASACLQSNGLLRVRGALPRDQAEALSERVRKELEERREDGDPKWFGDVYGYEDTSSQRWDLKLRLSPEVRAALRSLLGRLELVLESLRSSWQLTELAAMCTFPGDPGQPVHADTSHIYDQQAMTIFVALHDISPERGPTKMYPRTHTDGEVHMGFTKVDETSAVLCTMQCGDCVIMDSRLLHCGTANTTDLHRYLFYTSWMPQGRRSRGSTNTILPDYEERLYLRSWRDWTTCDEVEVTL</sequence>
<reference evidence="1" key="1">
    <citation type="submission" date="2021-02" db="EMBL/GenBank/DDBJ databases">
        <authorList>
            <person name="Dougan E. K."/>
            <person name="Rhodes N."/>
            <person name="Thang M."/>
            <person name="Chan C."/>
        </authorList>
    </citation>
    <scope>NUCLEOTIDE SEQUENCE</scope>
</reference>
<gene>
    <name evidence="1" type="ORF">PGLA2088_LOCUS19098</name>
</gene>
<dbReference type="PANTHER" id="PTHR37563:SF2">
    <property type="entry name" value="PHYTANOYL-COA DIOXYGENASE FAMILY PROTEIN (AFU_ORTHOLOGUE AFUA_2G03330)"/>
    <property type="match status" value="1"/>
</dbReference>